<protein>
    <submittedName>
        <fullName evidence="2">Uncharacterized protein</fullName>
    </submittedName>
</protein>
<dbReference type="GeneID" id="63823043"/>
<dbReference type="AlphaFoldDB" id="A0A165I4N3"/>
<proteinExistence type="predicted"/>
<evidence type="ECO:0000313" key="2">
    <source>
        <dbReference type="EMBL" id="KZT12589.1"/>
    </source>
</evidence>
<dbReference type="EMBL" id="KV427605">
    <property type="protein sequence ID" value="KZT12589.1"/>
    <property type="molecule type" value="Genomic_DNA"/>
</dbReference>
<dbReference type="OrthoDB" id="2804161at2759"/>
<sequence length="892" mass="101441">MASQGIETGLARWLPQDMLEDFIDDYRDVATTINLNRQPREVLAEALRHLSRVLLVDDWADRVRSHVNTEWSSLKNSRRLGKELTEEDVAEWHRIFLDALQRDNWQEFINAPFVYLPETPTNRGNIVALDDKQQKAVVDSWKATYIGEVPQALWEHLNRHCDPEAKRFKVYAHYAAIVQSSGMGKSRAIDELARSHLTIHMNLNYAKATGYPPPDSLVRSHLVFDTRDRAFVNNKILAFLEALFKVTEDRLKDKKERLHVLASDFRMRMNDGMTFQKHGAYRHDFFSEEHYATTANESQTIREPPTPPGPKDPSRAVFRPGDACLRLMNVLKQADERKKKEERCGAPYLILAFDEAHAMTTQVTSPTGEAWSAFYELRAALRSLMSYGVFSLFLSTTGRISQFLSPRDQEFSMRLVTRQLTLISPFTDLGFDFLAERIKGEDGFTLAHVTTDEFMCHLGRPLFGSRYDAADEDSSIREDIVQFAMAKLLATSDFERDLNDDQKLACLSQRLALEFNSTNYLEQGKEKLQVEGHMRVCLKLDETFESMVSVSGSEPILAEAAYAVMQHDSFDVPNALKKVLEGFAVNKGDRGELLAMLLMTLARDAAVGKANAAGKPESGVRYVSVVSFFEELFGGFGKNANLERAGHDRGPWDWNTTSPNDFQKDFQNSYVYFNHFIKVHDYGVLDADYLLAIFSRGGAVLCANNQRAIDGVAMMVHGRPSEHVENIRATRETLGFIMWQVKNDASYTDQRDDDLFRVMDPFKLNIWKAGLDKDRVSTVKASEQMQKWPVIRIVFALASAKPALSIRRTEITQGGARFRAYDIWCAGLSPAQLKPITDVQSDVWDALLQASYGWKDRLYKGLSTTLESLRRSQDAGAAADNRNFRNWEFPQR</sequence>
<name>A0A165I4N3_9APHY</name>
<feature type="region of interest" description="Disordered" evidence="1">
    <location>
        <begin position="294"/>
        <end position="315"/>
    </location>
</feature>
<evidence type="ECO:0000313" key="3">
    <source>
        <dbReference type="Proteomes" id="UP000076871"/>
    </source>
</evidence>
<organism evidence="2 3">
    <name type="scientific">Laetiporus sulphureus 93-53</name>
    <dbReference type="NCBI Taxonomy" id="1314785"/>
    <lineage>
        <taxon>Eukaryota</taxon>
        <taxon>Fungi</taxon>
        <taxon>Dikarya</taxon>
        <taxon>Basidiomycota</taxon>
        <taxon>Agaricomycotina</taxon>
        <taxon>Agaricomycetes</taxon>
        <taxon>Polyporales</taxon>
        <taxon>Laetiporus</taxon>
    </lineage>
</organism>
<keyword evidence="3" id="KW-1185">Reference proteome</keyword>
<reference evidence="2 3" key="1">
    <citation type="journal article" date="2016" name="Mol. Biol. Evol.">
        <title>Comparative Genomics of Early-Diverging Mushroom-Forming Fungi Provides Insights into the Origins of Lignocellulose Decay Capabilities.</title>
        <authorList>
            <person name="Nagy L.G."/>
            <person name="Riley R."/>
            <person name="Tritt A."/>
            <person name="Adam C."/>
            <person name="Daum C."/>
            <person name="Floudas D."/>
            <person name="Sun H."/>
            <person name="Yadav J.S."/>
            <person name="Pangilinan J."/>
            <person name="Larsson K.H."/>
            <person name="Matsuura K."/>
            <person name="Barry K."/>
            <person name="Labutti K."/>
            <person name="Kuo R."/>
            <person name="Ohm R.A."/>
            <person name="Bhattacharya S.S."/>
            <person name="Shirouzu T."/>
            <person name="Yoshinaga Y."/>
            <person name="Martin F.M."/>
            <person name="Grigoriev I.V."/>
            <person name="Hibbett D.S."/>
        </authorList>
    </citation>
    <scope>NUCLEOTIDE SEQUENCE [LARGE SCALE GENOMIC DNA]</scope>
    <source>
        <strain evidence="2 3">93-53</strain>
    </source>
</reference>
<dbReference type="STRING" id="1314785.A0A165I4N3"/>
<dbReference type="RefSeq" id="XP_040770099.1">
    <property type="nucleotide sequence ID" value="XM_040906014.1"/>
</dbReference>
<accession>A0A165I4N3</accession>
<gene>
    <name evidence="2" type="ORF">LAESUDRAFT_689269</name>
</gene>
<evidence type="ECO:0000256" key="1">
    <source>
        <dbReference type="SAM" id="MobiDB-lite"/>
    </source>
</evidence>
<dbReference type="PANTHER" id="PTHR33266">
    <property type="entry name" value="CHROMOSOME 15, WHOLE GENOME SHOTGUN SEQUENCE"/>
    <property type="match status" value="1"/>
</dbReference>
<dbReference type="PANTHER" id="PTHR33266:SF1">
    <property type="entry name" value="F-BOX DOMAIN-CONTAINING PROTEIN"/>
    <property type="match status" value="1"/>
</dbReference>
<dbReference type="InParanoid" id="A0A165I4N3"/>
<dbReference type="Proteomes" id="UP000076871">
    <property type="component" value="Unassembled WGS sequence"/>
</dbReference>